<keyword evidence="6" id="KW-0966">Cell projection</keyword>
<evidence type="ECO:0000256" key="1">
    <source>
        <dbReference type="ARBA" id="ARBA00004418"/>
    </source>
</evidence>
<dbReference type="PANTHER" id="PTHR36307:SF1">
    <property type="entry name" value="FLAGELLA BASAL BODY P-RING FORMATION PROTEIN FLGA"/>
    <property type="match status" value="1"/>
</dbReference>
<proteinExistence type="inferred from homology"/>
<dbReference type="RefSeq" id="WP_260746701.1">
    <property type="nucleotide sequence ID" value="NZ_CP092109.1"/>
</dbReference>
<protein>
    <recommendedName>
        <fullName evidence="4">Flagella basal body P-ring formation protein FlgA</fullName>
    </recommendedName>
</protein>
<name>A0ABY5ZK46_9BACT</name>
<dbReference type="Gene3D" id="2.30.30.760">
    <property type="match status" value="1"/>
</dbReference>
<evidence type="ECO:0000256" key="4">
    <source>
        <dbReference type="RuleBase" id="RU362063"/>
    </source>
</evidence>
<dbReference type="Pfam" id="PF13144">
    <property type="entry name" value="ChapFlgA"/>
    <property type="match status" value="1"/>
</dbReference>
<reference evidence="6" key="1">
    <citation type="journal article" date="2022" name="Environ. Microbiol.">
        <title>Geoalkalibacter halelectricus SAP #1 sp. nov. possessing extracellular electron transfer and mineral#reducing capabilities from a haloalkaline environment.</title>
        <authorList>
            <person name="Yadav S."/>
            <person name="Singh R."/>
            <person name="Sundharam S.S."/>
            <person name="Chaudhary S."/>
            <person name="Krishnamurthi S."/>
            <person name="Patil S.A."/>
        </authorList>
    </citation>
    <scope>NUCLEOTIDE SEQUENCE</scope>
    <source>
        <strain evidence="6">SAP-1</strain>
    </source>
</reference>
<dbReference type="Proteomes" id="UP001060414">
    <property type="component" value="Chromosome"/>
</dbReference>
<dbReference type="InterPro" id="IPR013974">
    <property type="entry name" value="SAF"/>
</dbReference>
<keyword evidence="7" id="KW-1185">Reference proteome</keyword>
<keyword evidence="6" id="KW-0969">Cilium</keyword>
<feature type="domain" description="SAF" evidence="5">
    <location>
        <begin position="115"/>
        <end position="176"/>
    </location>
</feature>
<feature type="signal peptide" evidence="4">
    <location>
        <begin position="1"/>
        <end position="21"/>
    </location>
</feature>
<comment type="subcellular location">
    <subcellularLocation>
        <location evidence="1 4">Periplasm</location>
    </subcellularLocation>
</comment>
<comment type="similarity">
    <text evidence="4">Belongs to the FlgA family.</text>
</comment>
<evidence type="ECO:0000259" key="5">
    <source>
        <dbReference type="SMART" id="SM00858"/>
    </source>
</evidence>
<evidence type="ECO:0000313" key="7">
    <source>
        <dbReference type="Proteomes" id="UP001060414"/>
    </source>
</evidence>
<dbReference type="Gene3D" id="3.90.1210.10">
    <property type="entry name" value="Antifreeze-like/N-acetylneuraminic acid synthase C-terminal domain"/>
    <property type="match status" value="1"/>
</dbReference>
<keyword evidence="4" id="KW-1005">Bacterial flagellum biogenesis</keyword>
<dbReference type="CDD" id="cd11614">
    <property type="entry name" value="SAF_CpaB_FlgA_like"/>
    <property type="match status" value="1"/>
</dbReference>
<accession>A0ABY5ZK46</accession>
<dbReference type="EMBL" id="CP092109">
    <property type="protein sequence ID" value="UWZ78352.1"/>
    <property type="molecule type" value="Genomic_DNA"/>
</dbReference>
<gene>
    <name evidence="6" type="primary">flgA</name>
    <name evidence="6" type="ORF">L9S41_11695</name>
</gene>
<dbReference type="InterPro" id="IPR017585">
    <property type="entry name" value="SAF_FlgA"/>
</dbReference>
<dbReference type="PANTHER" id="PTHR36307">
    <property type="entry name" value="FLAGELLA BASAL BODY P-RING FORMATION PROTEIN FLGA"/>
    <property type="match status" value="1"/>
</dbReference>
<keyword evidence="6" id="KW-0282">Flagellum</keyword>
<dbReference type="InterPro" id="IPR039246">
    <property type="entry name" value="Flagellar_FlgA"/>
</dbReference>
<keyword evidence="3 4" id="KW-0574">Periplasm</keyword>
<feature type="chain" id="PRO_5044963490" description="Flagella basal body P-ring formation protein FlgA" evidence="4">
    <location>
        <begin position="22"/>
        <end position="239"/>
    </location>
</feature>
<comment type="function">
    <text evidence="4">Involved in the assembly process of the P-ring formation. It may associate with FlgF on the rod constituting a structure essential for the P-ring assembly or may act as a modulator protein for the P-ring assembly.</text>
</comment>
<dbReference type="SMART" id="SM00858">
    <property type="entry name" value="SAF"/>
    <property type="match status" value="1"/>
</dbReference>
<evidence type="ECO:0000256" key="3">
    <source>
        <dbReference type="ARBA" id="ARBA00022764"/>
    </source>
</evidence>
<evidence type="ECO:0000256" key="2">
    <source>
        <dbReference type="ARBA" id="ARBA00022729"/>
    </source>
</evidence>
<organism evidence="6 7">
    <name type="scientific">Geoalkalibacter halelectricus</name>
    <dbReference type="NCBI Taxonomy" id="2847045"/>
    <lineage>
        <taxon>Bacteria</taxon>
        <taxon>Pseudomonadati</taxon>
        <taxon>Thermodesulfobacteriota</taxon>
        <taxon>Desulfuromonadia</taxon>
        <taxon>Desulfuromonadales</taxon>
        <taxon>Geoalkalibacteraceae</taxon>
        <taxon>Geoalkalibacter</taxon>
    </lineage>
</organism>
<evidence type="ECO:0000313" key="6">
    <source>
        <dbReference type="EMBL" id="UWZ78352.1"/>
    </source>
</evidence>
<dbReference type="NCBIfam" id="TIGR03170">
    <property type="entry name" value="flgA_cterm"/>
    <property type="match status" value="1"/>
</dbReference>
<keyword evidence="2 4" id="KW-0732">Signal</keyword>
<sequence length="239" mass="26414">MKTLLTTLIVCLALLGAGAFAQPAAAKGTLIGPAQMRALLEDYLEDKRAFLPQGEVRIQSFDVRDAFTLPPGRVTHEIIPSDPQILTSRRFTFIFYVDGRIQHNQSYRVQLEAIAPVAVAAVDLSRGVMLTERDINFVEMDLARLRNPAFSAEDLVGKVLRRSMRLGDVLDRSFVEEPSLVRRGEVVTIIARRGALELNATGVARDEGKLGDTIRIRNSASQKEILCQVVAPATVRVEF</sequence>